<protein>
    <recommendedName>
        <fullName evidence="4">Phage tail lysozyme domain-containing protein</fullName>
    </recommendedName>
</protein>
<evidence type="ECO:0000313" key="2">
    <source>
        <dbReference type="EMBL" id="POF63614.1"/>
    </source>
</evidence>
<dbReference type="AlphaFoldDB" id="A0A2S3W412"/>
<dbReference type="Proteomes" id="UP000237344">
    <property type="component" value="Unassembled WGS sequence"/>
</dbReference>
<feature type="compositionally biased region" description="Basic and acidic residues" evidence="1">
    <location>
        <begin position="243"/>
        <end position="252"/>
    </location>
</feature>
<feature type="compositionally biased region" description="Basic and acidic residues" evidence="1">
    <location>
        <begin position="369"/>
        <end position="390"/>
    </location>
</feature>
<keyword evidence="3" id="KW-1185">Reference proteome</keyword>
<comment type="caution">
    <text evidence="2">The sequence shown here is derived from an EMBL/GenBank/DDBJ whole genome shotgun (WGS) entry which is preliminary data.</text>
</comment>
<feature type="compositionally biased region" description="Basic and acidic residues" evidence="1">
    <location>
        <begin position="171"/>
        <end position="180"/>
    </location>
</feature>
<evidence type="ECO:0000256" key="1">
    <source>
        <dbReference type="SAM" id="MobiDB-lite"/>
    </source>
</evidence>
<feature type="region of interest" description="Disordered" evidence="1">
    <location>
        <begin position="1"/>
        <end position="23"/>
    </location>
</feature>
<feature type="compositionally biased region" description="Low complexity" evidence="1">
    <location>
        <begin position="190"/>
        <end position="202"/>
    </location>
</feature>
<dbReference type="RefSeq" id="WP_110094465.1">
    <property type="nucleotide sequence ID" value="NZ_NKUE01000013.1"/>
</dbReference>
<dbReference type="EMBL" id="POTC01000006">
    <property type="protein sequence ID" value="POF63614.1"/>
    <property type="molecule type" value="Genomic_DNA"/>
</dbReference>
<sequence>MAPVTNSPATGAGTGRADGARGLSRAMRQVRQFERQAPGFVRTIAARRRAAMALFDGARPSPGAARAAAAASRRAGAAKVLLPGHGAAAARLRGRVRRLRGAMYDAMYPVEGAAGRRGDEARGPAGPPGAAQGDDVCREPPALTPVQRRAADAGGRRGHDARGPTGPRSAVRGDEARREPPALTPVQHQAVTGGAVASGGAVPPMQAGMQRAPQDGAPMAPVPQGAPAPADDTERTVLGADPRPPDRKLRDKETSLREMRTIRVSGEMGFLPLVAVGAAGSGGQGHGFDEVHRGDAGRAFGVGQWQAPRAQAMMQGPGIGVRAARIADQVRAYGLGIPSGPDAGARKAGRRLLSGFRPPGQASAPLHGSDPRPEDREEAEGRQRGDWKRGDWADVVSRQLDMANTVPGAMAGHKTEVHVGDIIVHANTHDGNRIATQIHNQLRQSLPALTNTGQR</sequence>
<reference evidence="2 3" key="1">
    <citation type="submission" date="2018-01" db="EMBL/GenBank/DDBJ databases">
        <title>Draft Genome Sequence of Komagataeibacter maltaceti LMG 1529, a Vinegar Producing Acetic Acid Bacterium Isolated from Malt Vinegar Brewery Acetifiers.</title>
        <authorList>
            <person name="Zhang Q."/>
            <person name="Hollensteiner J."/>
            <person name="Poehlein A."/>
            <person name="Daniel R."/>
        </authorList>
    </citation>
    <scope>NUCLEOTIDE SEQUENCE [LARGE SCALE GENOMIC DNA]</scope>
    <source>
        <strain evidence="2 3">LMG 1529</strain>
    </source>
</reference>
<feature type="compositionally biased region" description="Basic and acidic residues" evidence="1">
    <location>
        <begin position="149"/>
        <end position="162"/>
    </location>
</feature>
<proteinExistence type="predicted"/>
<accession>A0A2S3W412</accession>
<name>A0A2S3W412_9PROT</name>
<feature type="region of interest" description="Disordered" evidence="1">
    <location>
        <begin position="353"/>
        <end position="390"/>
    </location>
</feature>
<organism evidence="2 3">
    <name type="scientific">Novacetimonas maltaceti</name>
    <dbReference type="NCBI Taxonomy" id="1203393"/>
    <lineage>
        <taxon>Bacteria</taxon>
        <taxon>Pseudomonadati</taxon>
        <taxon>Pseudomonadota</taxon>
        <taxon>Alphaproteobacteria</taxon>
        <taxon>Acetobacterales</taxon>
        <taxon>Acetobacteraceae</taxon>
        <taxon>Novacetimonas</taxon>
    </lineage>
</organism>
<feature type="compositionally biased region" description="Low complexity" evidence="1">
    <location>
        <begin position="9"/>
        <end position="22"/>
    </location>
</feature>
<gene>
    <name evidence="2" type="ORF">KMAL_07940</name>
</gene>
<evidence type="ECO:0008006" key="4">
    <source>
        <dbReference type="Google" id="ProtNLM"/>
    </source>
</evidence>
<dbReference type="OrthoDB" id="7285510at2"/>
<feature type="region of interest" description="Disordered" evidence="1">
    <location>
        <begin position="114"/>
        <end position="252"/>
    </location>
</feature>
<evidence type="ECO:0000313" key="3">
    <source>
        <dbReference type="Proteomes" id="UP000237344"/>
    </source>
</evidence>